<accession>A0ABW4N5V8</accession>
<keyword evidence="1" id="KW-0472">Membrane</keyword>
<dbReference type="RefSeq" id="WP_377280773.1">
    <property type="nucleotide sequence ID" value="NZ_JBHRSI010000002.1"/>
</dbReference>
<feature type="transmembrane region" description="Helical" evidence="1">
    <location>
        <begin position="97"/>
        <end position="119"/>
    </location>
</feature>
<keyword evidence="3" id="KW-1185">Reference proteome</keyword>
<evidence type="ECO:0000313" key="2">
    <source>
        <dbReference type="EMBL" id="MFD1784630.1"/>
    </source>
</evidence>
<dbReference type="EMBL" id="JBHUEY010000006">
    <property type="protein sequence ID" value="MFD1784630.1"/>
    <property type="molecule type" value="Genomic_DNA"/>
</dbReference>
<protein>
    <submittedName>
        <fullName evidence="2">Anti-sigma factor family protein</fullName>
    </submittedName>
</protein>
<reference evidence="3" key="1">
    <citation type="journal article" date="2019" name="Int. J. Syst. Evol. Microbiol.">
        <title>The Global Catalogue of Microorganisms (GCM) 10K type strain sequencing project: providing services to taxonomists for standard genome sequencing and annotation.</title>
        <authorList>
            <consortium name="The Broad Institute Genomics Platform"/>
            <consortium name="The Broad Institute Genome Sequencing Center for Infectious Disease"/>
            <person name="Wu L."/>
            <person name="Ma J."/>
        </authorList>
    </citation>
    <scope>NUCLEOTIDE SEQUENCE [LARGE SCALE GENOMIC DNA]</scope>
    <source>
        <strain evidence="3">DFY28</strain>
    </source>
</reference>
<name>A0ABW4N5V8_9CAUL</name>
<organism evidence="2 3">
    <name type="scientific">Phenylobacterium terrae</name>
    <dbReference type="NCBI Taxonomy" id="2665495"/>
    <lineage>
        <taxon>Bacteria</taxon>
        <taxon>Pseudomonadati</taxon>
        <taxon>Pseudomonadota</taxon>
        <taxon>Alphaproteobacteria</taxon>
        <taxon>Caulobacterales</taxon>
        <taxon>Caulobacteraceae</taxon>
        <taxon>Phenylobacterium</taxon>
    </lineage>
</organism>
<sequence>MSGLKDQALMAYVDGELDETQRQALEASIAGDPQLAREVERQRALRAGVQGAFAGVLDEPVPDRLTALIAGEAADEAPLVLRPQFGARKPKTRSFRAAHWAAMAASLVLGAGIGLAAGFGPGLLDPAPIATEGGRMVARGALADALDGQLAADAAGEVQVGLSFRAQDGAYCRTFVMAGAQVAGLGCRQGEGWTVRATADAPAGQGDYRTAASATPAPILAAVEGLIAGEPLDASQEAAARARGWRE</sequence>
<keyword evidence="1" id="KW-1133">Transmembrane helix</keyword>
<keyword evidence="1" id="KW-0812">Transmembrane</keyword>
<gene>
    <name evidence="2" type="ORF">ACFSC0_14595</name>
</gene>
<evidence type="ECO:0000313" key="3">
    <source>
        <dbReference type="Proteomes" id="UP001597237"/>
    </source>
</evidence>
<evidence type="ECO:0000256" key="1">
    <source>
        <dbReference type="SAM" id="Phobius"/>
    </source>
</evidence>
<dbReference type="Proteomes" id="UP001597237">
    <property type="component" value="Unassembled WGS sequence"/>
</dbReference>
<proteinExistence type="predicted"/>
<comment type="caution">
    <text evidence="2">The sequence shown here is derived from an EMBL/GenBank/DDBJ whole genome shotgun (WGS) entry which is preliminary data.</text>
</comment>